<proteinExistence type="predicted"/>
<dbReference type="Proteomes" id="UP000078368">
    <property type="component" value="Unassembled WGS sequence"/>
</dbReference>
<evidence type="ECO:0000313" key="1">
    <source>
        <dbReference type="EMBL" id="OAP86967.1"/>
    </source>
</evidence>
<protein>
    <submittedName>
        <fullName evidence="1">Uncharacterized protein</fullName>
    </submittedName>
</protein>
<dbReference type="AlphaFoldDB" id="A0A179B5M6"/>
<dbReference type="STRING" id="1823756.A4H34_07650"/>
<gene>
    <name evidence="1" type="ORF">A4H34_07650</name>
</gene>
<name>A0A179B5M6_9ACTO</name>
<organism evidence="1 2">
    <name type="scientific">Peptidiphaga gingivicola</name>
    <dbReference type="NCBI Taxonomy" id="2741497"/>
    <lineage>
        <taxon>Bacteria</taxon>
        <taxon>Bacillati</taxon>
        <taxon>Actinomycetota</taxon>
        <taxon>Actinomycetes</taxon>
        <taxon>Actinomycetales</taxon>
        <taxon>Actinomycetaceae</taxon>
        <taxon>Peptidiphaga</taxon>
    </lineage>
</organism>
<sequence>MKLSTFLSLSKFSALRMQPSKPPACEASDVVELRAPSARQGSDPTVSPDFQPCESGFDRLCPQTAQPAVNCQ</sequence>
<dbReference type="EMBL" id="LVZK01000001">
    <property type="protein sequence ID" value="OAP86967.1"/>
    <property type="molecule type" value="Genomic_DNA"/>
</dbReference>
<comment type="caution">
    <text evidence="1">The sequence shown here is derived from an EMBL/GenBank/DDBJ whole genome shotgun (WGS) entry which is preliminary data.</text>
</comment>
<evidence type="ECO:0000313" key="2">
    <source>
        <dbReference type="Proteomes" id="UP000078368"/>
    </source>
</evidence>
<accession>A0A179B5M6</accession>
<keyword evidence="2" id="KW-1185">Reference proteome</keyword>
<reference evidence="1 2" key="1">
    <citation type="submission" date="2016-04" db="EMBL/GenBank/DDBJ databases">
        <title>Peptidophaga gingivicola gen. nov., sp. nov., isolated from human subgingival plaque.</title>
        <authorList>
            <person name="Beall C.J."/>
            <person name="Mokrzan E.M."/>
            <person name="Griffen A.L."/>
            <person name="Leys E.J."/>
        </authorList>
    </citation>
    <scope>NUCLEOTIDE SEQUENCE [LARGE SCALE GENOMIC DNA]</scope>
    <source>
        <strain evidence="1 2">BA112</strain>
    </source>
</reference>